<keyword evidence="3 5" id="KW-0808">Transferase</keyword>
<dbReference type="PROSITE" id="PS51679">
    <property type="entry name" value="SAM_MT_C5"/>
    <property type="match status" value="1"/>
</dbReference>
<feature type="region of interest" description="Disordered" evidence="6">
    <location>
        <begin position="12"/>
        <end position="35"/>
    </location>
</feature>
<dbReference type="Gene3D" id="3.40.50.150">
    <property type="entry name" value="Vaccinia Virus protein VP39"/>
    <property type="match status" value="1"/>
</dbReference>
<comment type="similarity">
    <text evidence="5">Belongs to the class I-like SAM-binding methyltransferase superfamily. C5-methyltransferase family.</text>
</comment>
<dbReference type="GO" id="GO:0003886">
    <property type="term" value="F:DNA (cytosine-5-)-methyltransferase activity"/>
    <property type="evidence" value="ECO:0007669"/>
    <property type="project" value="UniProtKB-EC"/>
</dbReference>
<dbReference type="Pfam" id="PF00145">
    <property type="entry name" value="DNA_methylase"/>
    <property type="match status" value="2"/>
</dbReference>
<keyword evidence="2 5" id="KW-0489">Methyltransferase</keyword>
<dbReference type="InterPro" id="IPR031303">
    <property type="entry name" value="C5_meth_CS"/>
</dbReference>
<reference evidence="7" key="1">
    <citation type="submission" date="2012-11" db="EMBL/GenBank/DDBJ databases">
        <title>Plant-Symbiotic Fungi as Chemical Engineers: Multi-Genome Analysis of the Clavicipitaceae Reveals Dynamics of Alkaloid Loci.</title>
        <authorList>
            <person name="Young C.A."/>
            <person name="Schardl C.L."/>
        </authorList>
    </citation>
    <scope>NUCLEOTIDE SEQUENCE</scope>
    <source>
        <strain evidence="7">MAFF-241224</strain>
    </source>
</reference>
<evidence type="ECO:0000256" key="2">
    <source>
        <dbReference type="ARBA" id="ARBA00022603"/>
    </source>
</evidence>
<evidence type="ECO:0000256" key="1">
    <source>
        <dbReference type="ARBA" id="ARBA00011975"/>
    </source>
</evidence>
<dbReference type="GO" id="GO:0044027">
    <property type="term" value="P:negative regulation of gene expression via chromosomal CpG island methylation"/>
    <property type="evidence" value="ECO:0007669"/>
    <property type="project" value="TreeGrafter"/>
</dbReference>
<feature type="active site" evidence="5">
    <location>
        <position position="361"/>
    </location>
</feature>
<dbReference type="GO" id="GO:0032259">
    <property type="term" value="P:methylation"/>
    <property type="evidence" value="ECO:0007669"/>
    <property type="project" value="UniProtKB-KW"/>
</dbReference>
<name>M1PEP4_9HYPO</name>
<evidence type="ECO:0000256" key="4">
    <source>
        <dbReference type="ARBA" id="ARBA00022691"/>
    </source>
</evidence>
<dbReference type="EC" id="2.1.1.37" evidence="1"/>
<dbReference type="InterPro" id="IPR029063">
    <property type="entry name" value="SAM-dependent_MTases_sf"/>
</dbReference>
<gene>
    <name evidence="7" type="primary">dmtA</name>
</gene>
<dbReference type="EMBL" id="KC178568">
    <property type="protein sequence ID" value="AGF87113.1"/>
    <property type="molecule type" value="Genomic_DNA"/>
</dbReference>
<dbReference type="GO" id="GO:0005634">
    <property type="term" value="C:nucleus"/>
    <property type="evidence" value="ECO:0007669"/>
    <property type="project" value="TreeGrafter"/>
</dbReference>
<evidence type="ECO:0000256" key="6">
    <source>
        <dbReference type="SAM" id="MobiDB-lite"/>
    </source>
</evidence>
<dbReference type="InterPro" id="IPR001525">
    <property type="entry name" value="C5_MeTfrase"/>
</dbReference>
<dbReference type="PROSITE" id="PS00095">
    <property type="entry name" value="C5_MTASE_2"/>
    <property type="match status" value="1"/>
</dbReference>
<dbReference type="PANTHER" id="PTHR10629:SF52">
    <property type="entry name" value="DNA (CYTOSINE-5)-METHYLTRANSFERASE 1"/>
    <property type="match status" value="1"/>
</dbReference>
<evidence type="ECO:0000256" key="5">
    <source>
        <dbReference type="PROSITE-ProRule" id="PRU01016"/>
    </source>
</evidence>
<dbReference type="Gene3D" id="3.90.120.10">
    <property type="entry name" value="DNA Methylase, subunit A, domain 2"/>
    <property type="match status" value="1"/>
</dbReference>
<accession>M1PEP4</accession>
<evidence type="ECO:0000313" key="7">
    <source>
        <dbReference type="EMBL" id="AGF87113.1"/>
    </source>
</evidence>
<dbReference type="GO" id="GO:0003677">
    <property type="term" value="F:DNA binding"/>
    <property type="evidence" value="ECO:0007669"/>
    <property type="project" value="TreeGrafter"/>
</dbReference>
<dbReference type="SUPFAM" id="SSF53335">
    <property type="entry name" value="S-adenosyl-L-methionine-dependent methyltransferases"/>
    <property type="match status" value="1"/>
</dbReference>
<protein>
    <recommendedName>
        <fullName evidence="1">DNA (cytosine-5-)-methyltransferase</fullName>
        <ecNumber evidence="1">2.1.1.37</ecNumber>
    </recommendedName>
</protein>
<dbReference type="PANTHER" id="PTHR10629">
    <property type="entry name" value="CYTOSINE-SPECIFIC METHYLTRANSFERASE"/>
    <property type="match status" value="1"/>
</dbReference>
<sequence>MTTSIVWLEDAQDQQRENSVARSSTLEPDVGDGNEDVRDGAVIIDLTSEMTFPPPDRFLHSAVLQSQLSHVHVGDVLEIRDTMLGQYPVHFIKVTGISHESMGGQTFEGLPFIRTRNMQGLLPKKRNEVCMMLHFRRQSRALLDDQPALASVKAELVVRRRSLITTNSLYPKFAVRRRSQPSANLTTGQFAQPEEDTTLVCRWKWMVGFVEKNRQIRIDEEAIERINEEEVSGSQFMVSEQTLSNRWRGDRRRGGSWPDNHQESVIQCDDGCSTRRPLPFRHHGQRYTLFDAFSGARGVSRGAQSAGFRVSHAVDRDPAVWDTYSANFPDTCLHRMSVDQFIQETDDVSPRPDVLHMSPPCQYFSPAHTRSCAHDEENTDAMLCCHALVRKLRPRLVTLEETFGLRFQQHQAYFHSLIGDLTHHGYSVRWKVVQLCTWGSAQTRKRLVVIAAGPGERLPPYPAASHSKDSSSHLLPYTTIRKALSKIKPDDDLHHLAAVTHFNPPRPRLDFDTQIGTIVTSPGTIYYPDGTRSYTVREYACLQGFPISHQFRGTRTSMKRQIGNAFPPNTVKLLYKHLEQWLLKQDGIADYKPPSTELITLDEEATNDFIGYSSTAALIREGGVARAYLSNSRSLVDHDCVLVDLT</sequence>
<evidence type="ECO:0000256" key="3">
    <source>
        <dbReference type="ARBA" id="ARBA00022679"/>
    </source>
</evidence>
<dbReference type="AlphaFoldDB" id="M1PEP4"/>
<dbReference type="InterPro" id="IPR050390">
    <property type="entry name" value="C5-Methyltransferase"/>
</dbReference>
<organism evidence="7">
    <name type="scientific">Aciculosporium take</name>
    <dbReference type="NCBI Taxonomy" id="42363"/>
    <lineage>
        <taxon>Eukaryota</taxon>
        <taxon>Fungi</taxon>
        <taxon>Dikarya</taxon>
        <taxon>Ascomycota</taxon>
        <taxon>Pezizomycotina</taxon>
        <taxon>Sordariomycetes</taxon>
        <taxon>Hypocreomycetidae</taxon>
        <taxon>Hypocreales</taxon>
        <taxon>Clavicipitaceae</taxon>
        <taxon>Aciculosporium</taxon>
    </lineage>
</organism>
<proteinExistence type="inferred from homology"/>
<feature type="compositionally biased region" description="Polar residues" evidence="6">
    <location>
        <begin position="17"/>
        <end position="26"/>
    </location>
</feature>
<keyword evidence="4 5" id="KW-0949">S-adenosyl-L-methionine</keyword>